<evidence type="ECO:0000256" key="3">
    <source>
        <dbReference type="RuleBase" id="RU000454"/>
    </source>
</evidence>
<evidence type="ECO:0000256" key="4">
    <source>
        <dbReference type="SAM" id="MobiDB-lite"/>
    </source>
</evidence>
<evidence type="ECO:0000313" key="8">
    <source>
        <dbReference type="Proteomes" id="UP000218334"/>
    </source>
</evidence>
<comment type="similarity">
    <text evidence="1 3">Belongs to the peptidase A1 family.</text>
</comment>
<evidence type="ECO:0000256" key="2">
    <source>
        <dbReference type="ARBA" id="ARBA00022750"/>
    </source>
</evidence>
<evidence type="ECO:0000313" key="7">
    <source>
        <dbReference type="EMBL" id="PBK64811.1"/>
    </source>
</evidence>
<feature type="domain" description="Peptidase A1" evidence="6">
    <location>
        <begin position="65"/>
        <end position="474"/>
    </location>
</feature>
<name>A0A2H3B1P1_9AGAR</name>
<feature type="chain" id="PRO_5013749403" evidence="5">
    <location>
        <begin position="20"/>
        <end position="567"/>
    </location>
</feature>
<keyword evidence="2 3" id="KW-0064">Aspartyl protease</keyword>
<dbReference type="CDD" id="cd05471">
    <property type="entry name" value="pepsin_like"/>
    <property type="match status" value="1"/>
</dbReference>
<dbReference type="InterPro" id="IPR021109">
    <property type="entry name" value="Peptidase_aspartic_dom_sf"/>
</dbReference>
<sequence>MCRSLLVLLIQLLSVLVSADIQSGRRTNSGIHVPIFRKESPRSLLKNRGELSSAIGLGDYFDVTYHVLVTIGNTSIPLVLDTGSSDLWAISDACDSESCTTEVSLYPQTSFTSTGLEAQLFYGDSQSGTYALGTIGQDIVSLAGLHLDGQYFASINETNTSVLDTGAAGIFGLGFPGNSFIWSDVFFDKHTSLSQRRRSDEPPARSRRRRQGNFGTRFLPPAFPDIANRIGSQRRQSHSNSSAAARTSVITDSYASMGPFVVRLVANAELNAPMFTVTLQRNTISRGGNVGQLSIGELPAGIKNESLTWVPIRSYSSEEGGLAGPTDSPNEKYPINWEIFIDAVYLDGQKLNRSSLASSDIAVSGLVDTGNSLVRGPSDIIDAIHTQLGGTEFSCSTPHTLAFQIGGKMFPIDPRDFIVQAFADNVDICAANIAVTDTPVLGGGGPLYSWCLGDPFLKSVLSAFHYGNLSYPSADSPRIGLLSTVPEDASDKLIESVTAASDSGNLYGTAESAPTGLPVIGSTNSLGVPKVAETQTSTSSNGDVVSFNRIQGWLALLLVTGLVLLRP</sequence>
<dbReference type="InterPro" id="IPR033121">
    <property type="entry name" value="PEPTIDASE_A1"/>
</dbReference>
<dbReference type="InterPro" id="IPR034164">
    <property type="entry name" value="Pepsin-like_dom"/>
</dbReference>
<dbReference type="GO" id="GO:0004190">
    <property type="term" value="F:aspartic-type endopeptidase activity"/>
    <property type="evidence" value="ECO:0007669"/>
    <property type="project" value="UniProtKB-KW"/>
</dbReference>
<feature type="region of interest" description="Disordered" evidence="4">
    <location>
        <begin position="193"/>
        <end position="223"/>
    </location>
</feature>
<dbReference type="PANTHER" id="PTHR47966">
    <property type="entry name" value="BETA-SITE APP-CLEAVING ENZYME, ISOFORM A-RELATED"/>
    <property type="match status" value="1"/>
</dbReference>
<dbReference type="InterPro" id="IPR001461">
    <property type="entry name" value="Aspartic_peptidase_A1"/>
</dbReference>
<evidence type="ECO:0000256" key="1">
    <source>
        <dbReference type="ARBA" id="ARBA00007447"/>
    </source>
</evidence>
<feature type="compositionally biased region" description="Basic and acidic residues" evidence="4">
    <location>
        <begin position="193"/>
        <end position="204"/>
    </location>
</feature>
<reference evidence="8" key="1">
    <citation type="journal article" date="2017" name="Nat. Ecol. Evol.">
        <title>Genome expansion and lineage-specific genetic innovations in the forest pathogenic fungi Armillaria.</title>
        <authorList>
            <person name="Sipos G."/>
            <person name="Prasanna A.N."/>
            <person name="Walter M.C."/>
            <person name="O'Connor E."/>
            <person name="Balint B."/>
            <person name="Krizsan K."/>
            <person name="Kiss B."/>
            <person name="Hess J."/>
            <person name="Varga T."/>
            <person name="Slot J."/>
            <person name="Riley R."/>
            <person name="Boka B."/>
            <person name="Rigling D."/>
            <person name="Barry K."/>
            <person name="Lee J."/>
            <person name="Mihaltcheva S."/>
            <person name="LaButti K."/>
            <person name="Lipzen A."/>
            <person name="Waldron R."/>
            <person name="Moloney N.M."/>
            <person name="Sperisen C."/>
            <person name="Kredics L."/>
            <person name="Vagvoelgyi C."/>
            <person name="Patrignani A."/>
            <person name="Fitzpatrick D."/>
            <person name="Nagy I."/>
            <person name="Doyle S."/>
            <person name="Anderson J.B."/>
            <person name="Grigoriev I.V."/>
            <person name="Gueldener U."/>
            <person name="Muensterkoetter M."/>
            <person name="Nagy L.G."/>
        </authorList>
    </citation>
    <scope>NUCLEOTIDE SEQUENCE [LARGE SCALE GENOMIC DNA]</scope>
    <source>
        <strain evidence="8">28-4</strain>
    </source>
</reference>
<organism evidence="7 8">
    <name type="scientific">Armillaria solidipes</name>
    <dbReference type="NCBI Taxonomy" id="1076256"/>
    <lineage>
        <taxon>Eukaryota</taxon>
        <taxon>Fungi</taxon>
        <taxon>Dikarya</taxon>
        <taxon>Basidiomycota</taxon>
        <taxon>Agaricomycotina</taxon>
        <taxon>Agaricomycetes</taxon>
        <taxon>Agaricomycetidae</taxon>
        <taxon>Agaricales</taxon>
        <taxon>Marasmiineae</taxon>
        <taxon>Physalacriaceae</taxon>
        <taxon>Armillaria</taxon>
    </lineage>
</organism>
<dbReference type="PROSITE" id="PS51767">
    <property type="entry name" value="PEPTIDASE_A1"/>
    <property type="match status" value="1"/>
</dbReference>
<keyword evidence="8" id="KW-1185">Reference proteome</keyword>
<dbReference type="Gene3D" id="2.40.70.10">
    <property type="entry name" value="Acid Proteases"/>
    <property type="match status" value="2"/>
</dbReference>
<proteinExistence type="inferred from homology"/>
<feature type="signal peptide" evidence="5">
    <location>
        <begin position="1"/>
        <end position="19"/>
    </location>
</feature>
<dbReference type="PROSITE" id="PS00141">
    <property type="entry name" value="ASP_PROTEASE"/>
    <property type="match status" value="1"/>
</dbReference>
<keyword evidence="3" id="KW-0378">Hydrolase</keyword>
<dbReference type="Proteomes" id="UP000218334">
    <property type="component" value="Unassembled WGS sequence"/>
</dbReference>
<dbReference type="Pfam" id="PF00026">
    <property type="entry name" value="Asp"/>
    <property type="match status" value="2"/>
</dbReference>
<dbReference type="PRINTS" id="PR00792">
    <property type="entry name" value="PEPSIN"/>
</dbReference>
<protein>
    <submittedName>
        <fullName evidence="7">Acid protease</fullName>
    </submittedName>
</protein>
<evidence type="ECO:0000259" key="6">
    <source>
        <dbReference type="PROSITE" id="PS51767"/>
    </source>
</evidence>
<dbReference type="PANTHER" id="PTHR47966:SF51">
    <property type="entry name" value="BETA-SITE APP-CLEAVING ENZYME, ISOFORM A-RELATED"/>
    <property type="match status" value="1"/>
</dbReference>
<dbReference type="STRING" id="1076256.A0A2H3B1P1"/>
<keyword evidence="3 7" id="KW-0645">Protease</keyword>
<accession>A0A2H3B1P1</accession>
<dbReference type="InterPro" id="IPR001969">
    <property type="entry name" value="Aspartic_peptidase_AS"/>
</dbReference>
<dbReference type="SUPFAM" id="SSF50630">
    <property type="entry name" value="Acid proteases"/>
    <property type="match status" value="1"/>
</dbReference>
<dbReference type="EMBL" id="KZ293449">
    <property type="protein sequence ID" value="PBK64811.1"/>
    <property type="molecule type" value="Genomic_DNA"/>
</dbReference>
<evidence type="ECO:0000256" key="5">
    <source>
        <dbReference type="SAM" id="SignalP"/>
    </source>
</evidence>
<gene>
    <name evidence="7" type="ORF">ARMSODRAFT_961642</name>
</gene>
<keyword evidence="5" id="KW-0732">Signal</keyword>
<dbReference type="GO" id="GO:0006508">
    <property type="term" value="P:proteolysis"/>
    <property type="evidence" value="ECO:0007669"/>
    <property type="project" value="UniProtKB-KW"/>
</dbReference>
<dbReference type="AlphaFoldDB" id="A0A2H3B1P1"/>